<name>A0A841U5P7_9BACL</name>
<evidence type="ECO:0000256" key="1">
    <source>
        <dbReference type="ARBA" id="ARBA00093462"/>
    </source>
</evidence>
<feature type="region of interest" description="Disordered" evidence="2">
    <location>
        <begin position="209"/>
        <end position="252"/>
    </location>
</feature>
<dbReference type="Gene3D" id="1.10.10.630">
    <property type="entry name" value="DnaD domain-like"/>
    <property type="match status" value="1"/>
</dbReference>
<evidence type="ECO:0000259" key="3">
    <source>
        <dbReference type="Pfam" id="PF07261"/>
    </source>
</evidence>
<dbReference type="InterPro" id="IPR006343">
    <property type="entry name" value="DnaB/C_C"/>
</dbReference>
<comment type="caution">
    <text evidence="4">The sequence shown here is derived from an EMBL/GenBank/DDBJ whole genome shotgun (WGS) entry which is preliminary data.</text>
</comment>
<dbReference type="SUPFAM" id="SSF158499">
    <property type="entry name" value="DnaD domain-like"/>
    <property type="match status" value="1"/>
</dbReference>
<organism evidence="4 5">
    <name type="scientific">Cohnella xylanilytica</name>
    <dbReference type="NCBI Taxonomy" id="557555"/>
    <lineage>
        <taxon>Bacteria</taxon>
        <taxon>Bacillati</taxon>
        <taxon>Bacillota</taxon>
        <taxon>Bacilli</taxon>
        <taxon>Bacillales</taxon>
        <taxon>Paenibacillaceae</taxon>
        <taxon>Cohnella</taxon>
    </lineage>
</organism>
<feature type="compositionally biased region" description="Polar residues" evidence="2">
    <location>
        <begin position="209"/>
        <end position="218"/>
    </location>
</feature>
<gene>
    <name evidence="4" type="ORF">H7B90_23660</name>
</gene>
<dbReference type="InterPro" id="IPR053162">
    <property type="entry name" value="DnaD"/>
</dbReference>
<reference evidence="4 5" key="1">
    <citation type="submission" date="2020-08" db="EMBL/GenBank/DDBJ databases">
        <title>Cohnella phylogeny.</title>
        <authorList>
            <person name="Dunlap C."/>
        </authorList>
    </citation>
    <scope>NUCLEOTIDE SEQUENCE [LARGE SCALE GENOMIC DNA]</scope>
    <source>
        <strain evidence="4 5">DSM 25239</strain>
    </source>
</reference>
<dbReference type="InterPro" id="IPR034829">
    <property type="entry name" value="DnaD-like_sf"/>
</dbReference>
<dbReference type="Pfam" id="PF07261">
    <property type="entry name" value="DnaB_2"/>
    <property type="match status" value="1"/>
</dbReference>
<dbReference type="AlphaFoldDB" id="A0A841U5P7"/>
<comment type="similarity">
    <text evidence="1">Belongs to the DnaB/DnaD family.</text>
</comment>
<dbReference type="PANTHER" id="PTHR37293">
    <property type="entry name" value="PHAGE REPLICATION PROTEIN-RELATED"/>
    <property type="match status" value="1"/>
</dbReference>
<dbReference type="EMBL" id="JACJVR010000090">
    <property type="protein sequence ID" value="MBB6694398.1"/>
    <property type="molecule type" value="Genomic_DNA"/>
</dbReference>
<dbReference type="NCBIfam" id="TIGR01446">
    <property type="entry name" value="DnaD_dom"/>
    <property type="match status" value="1"/>
</dbReference>
<accession>A0A841U5P7</accession>
<keyword evidence="5" id="KW-1185">Reference proteome</keyword>
<feature type="compositionally biased region" description="Basic and acidic residues" evidence="2">
    <location>
        <begin position="236"/>
        <end position="252"/>
    </location>
</feature>
<feature type="domain" description="DnaB/C C-terminal" evidence="3">
    <location>
        <begin position="137"/>
        <end position="199"/>
    </location>
</feature>
<evidence type="ECO:0000313" key="5">
    <source>
        <dbReference type="Proteomes" id="UP000553776"/>
    </source>
</evidence>
<sequence>MAVFSEDGVRIGDVHLKRGQWLRSTRNLIEDLAYVENRQVKKYSTSVINRCIKKLEREQRICTKTHELGTIFTVINYEQYQGFMGSRKKNLEHNLEQYQNIVGTVEEQSGNNNKKDNNAINAMNDFKESTTPNAFVVFEREGFGTLSSTLAEKLGSFIDDFGERWVIEAMKEAAYHSKRSLPYVKSILEDYRRRGVDEPWTVERTQQQKGFIRQQTKTGKPEMRVVSGSPAPEISQEERQRMRELARELKTS</sequence>
<dbReference type="Proteomes" id="UP000553776">
    <property type="component" value="Unassembled WGS sequence"/>
</dbReference>
<evidence type="ECO:0000313" key="4">
    <source>
        <dbReference type="EMBL" id="MBB6694398.1"/>
    </source>
</evidence>
<protein>
    <submittedName>
        <fullName evidence="4">DnaD domain protein</fullName>
    </submittedName>
</protein>
<proteinExistence type="inferred from homology"/>
<dbReference type="PANTHER" id="PTHR37293:SF5">
    <property type="entry name" value="DNA REPLICATION PROTEIN"/>
    <property type="match status" value="1"/>
</dbReference>
<evidence type="ECO:0000256" key="2">
    <source>
        <dbReference type="SAM" id="MobiDB-lite"/>
    </source>
</evidence>